<dbReference type="RefSeq" id="WP_015496054.1">
    <property type="nucleotide sequence ID" value="NC_020908.1"/>
</dbReference>
<name>M9RRH0_9RHOB</name>
<keyword evidence="3" id="KW-1185">Reference proteome</keyword>
<dbReference type="GO" id="GO:0071111">
    <property type="term" value="F:cyclic-guanylate-specific phosphodiesterase activity"/>
    <property type="evidence" value="ECO:0007669"/>
    <property type="project" value="InterPro"/>
</dbReference>
<accession>M9RRH0</accession>
<dbReference type="InterPro" id="IPR001633">
    <property type="entry name" value="EAL_dom"/>
</dbReference>
<dbReference type="SMART" id="SM00052">
    <property type="entry name" value="EAL"/>
    <property type="match status" value="1"/>
</dbReference>
<dbReference type="Pfam" id="PF00563">
    <property type="entry name" value="EAL"/>
    <property type="match status" value="1"/>
</dbReference>
<dbReference type="STRING" id="391616.OA238_c30170"/>
<dbReference type="Pfam" id="PF01590">
    <property type="entry name" value="GAF"/>
    <property type="match status" value="1"/>
</dbReference>
<dbReference type="eggNOG" id="COG2200">
    <property type="taxonomic scope" value="Bacteria"/>
</dbReference>
<dbReference type="AlphaFoldDB" id="M9RRH0"/>
<dbReference type="InterPro" id="IPR050706">
    <property type="entry name" value="Cyclic-di-GMP_PDE-like"/>
</dbReference>
<dbReference type="PANTHER" id="PTHR33121:SF76">
    <property type="entry name" value="SIGNALING PROTEIN"/>
    <property type="match status" value="1"/>
</dbReference>
<protein>
    <submittedName>
        <fullName evidence="2">EAL-domain containing protein</fullName>
    </submittedName>
</protein>
<dbReference type="OrthoDB" id="9814202at2"/>
<evidence type="ECO:0000313" key="2">
    <source>
        <dbReference type="EMBL" id="AGI73026.1"/>
    </source>
</evidence>
<gene>
    <name evidence="2" type="ORF">OA238_c30170</name>
</gene>
<dbReference type="InterPro" id="IPR003018">
    <property type="entry name" value="GAF"/>
</dbReference>
<dbReference type="Gene3D" id="3.20.20.450">
    <property type="entry name" value="EAL domain"/>
    <property type="match status" value="1"/>
</dbReference>
<dbReference type="PROSITE" id="PS50883">
    <property type="entry name" value="EAL"/>
    <property type="match status" value="1"/>
</dbReference>
<dbReference type="KEGG" id="oar:OA238_c30170"/>
<dbReference type="InterPro" id="IPR029016">
    <property type="entry name" value="GAF-like_dom_sf"/>
</dbReference>
<dbReference type="EMBL" id="CP003742">
    <property type="protein sequence ID" value="AGI73026.1"/>
    <property type="molecule type" value="Genomic_DNA"/>
</dbReference>
<dbReference type="PANTHER" id="PTHR33121">
    <property type="entry name" value="CYCLIC DI-GMP PHOSPHODIESTERASE PDEF"/>
    <property type="match status" value="1"/>
</dbReference>
<evidence type="ECO:0000313" key="3">
    <source>
        <dbReference type="Proteomes" id="UP000004688"/>
    </source>
</evidence>
<dbReference type="SUPFAM" id="SSF55781">
    <property type="entry name" value="GAF domain-like"/>
    <property type="match status" value="1"/>
</dbReference>
<dbReference type="SUPFAM" id="SSF141868">
    <property type="entry name" value="EAL domain-like"/>
    <property type="match status" value="1"/>
</dbReference>
<sequence length="408" mass="44081">MTIVAPSAAAFVPRMVAECDDVVMNSLAFVRTHLAMDIAYVSEFVGDEIVFRAVSAPGFEDSIAVGGTRPLKSGYCHHIVAGRLPELIPDTANEPLTQTIPVTHDLSIRSYVSVPIRRTDGTVYGMFCSLGKAPRPSLNSRDLEVVRAFAALAADQVNAQLRFDAAVQLKKSTIEDILKLRSFEIALQPILRLQDQGTAGYEALCRFSPEPYRAPNLWFDDAAEVGLQAALEIYVIEVALAFLPELPASCYLAVNTSPATLATGKLSKIIAAAGGDRVVVEITEHAAIENLDVLLMEIDRLRDLGARIAVDDAGAGYSGLQQIIRLRPDVIKLDMSLTQDVDKDLARRALASAMVKFAQDTNVRVVAEGIETEAEMRTLKNIGVELGQGYHLGRPVLAALVLKSVLSA</sequence>
<dbReference type="HOGENOM" id="CLU_000445_145_0_5"/>
<dbReference type="CDD" id="cd01948">
    <property type="entry name" value="EAL"/>
    <property type="match status" value="1"/>
</dbReference>
<dbReference type="eggNOG" id="COG2203">
    <property type="taxonomic scope" value="Bacteria"/>
</dbReference>
<reference evidence="2 3" key="1">
    <citation type="journal article" date="2013" name="PLoS ONE">
        <title>Poles Apart: Arctic and Antarctic Octadecabacter strains Share High Genome Plasticity and a New Type of Xanthorhodopsin.</title>
        <authorList>
            <person name="Vollmers J."/>
            <person name="Voget S."/>
            <person name="Dietrich S."/>
            <person name="Gollnow K."/>
            <person name="Smits M."/>
            <person name="Meyer K."/>
            <person name="Brinkhoff T."/>
            <person name="Simon M."/>
            <person name="Daniel R."/>
        </authorList>
    </citation>
    <scope>NUCLEOTIDE SEQUENCE [LARGE SCALE GENOMIC DNA]</scope>
    <source>
        <strain evidence="2 3">238</strain>
    </source>
</reference>
<feature type="domain" description="EAL" evidence="1">
    <location>
        <begin position="167"/>
        <end position="408"/>
    </location>
</feature>
<dbReference type="Gene3D" id="3.30.450.40">
    <property type="match status" value="1"/>
</dbReference>
<dbReference type="Proteomes" id="UP000004688">
    <property type="component" value="Chromosome"/>
</dbReference>
<dbReference type="InterPro" id="IPR035919">
    <property type="entry name" value="EAL_sf"/>
</dbReference>
<dbReference type="SMART" id="SM00065">
    <property type="entry name" value="GAF"/>
    <property type="match status" value="1"/>
</dbReference>
<evidence type="ECO:0000259" key="1">
    <source>
        <dbReference type="PROSITE" id="PS50883"/>
    </source>
</evidence>
<organism evidence="2 3">
    <name type="scientific">Octadecabacter arcticus 238</name>
    <dbReference type="NCBI Taxonomy" id="391616"/>
    <lineage>
        <taxon>Bacteria</taxon>
        <taxon>Pseudomonadati</taxon>
        <taxon>Pseudomonadota</taxon>
        <taxon>Alphaproteobacteria</taxon>
        <taxon>Rhodobacterales</taxon>
        <taxon>Roseobacteraceae</taxon>
        <taxon>Octadecabacter</taxon>
    </lineage>
</organism>
<proteinExistence type="predicted"/>